<organism evidence="2 3">
    <name type="scientific">Mollisia scopiformis</name>
    <name type="common">Conifer needle endophyte fungus</name>
    <name type="synonym">Phialocephala scopiformis</name>
    <dbReference type="NCBI Taxonomy" id="149040"/>
    <lineage>
        <taxon>Eukaryota</taxon>
        <taxon>Fungi</taxon>
        <taxon>Dikarya</taxon>
        <taxon>Ascomycota</taxon>
        <taxon>Pezizomycotina</taxon>
        <taxon>Leotiomycetes</taxon>
        <taxon>Helotiales</taxon>
        <taxon>Mollisiaceae</taxon>
        <taxon>Mollisia</taxon>
    </lineage>
</organism>
<dbReference type="InParanoid" id="A0A194XSK5"/>
<accession>A0A194XSK5</accession>
<evidence type="ECO:0000256" key="1">
    <source>
        <dbReference type="SAM" id="MobiDB-lite"/>
    </source>
</evidence>
<feature type="region of interest" description="Disordered" evidence="1">
    <location>
        <begin position="151"/>
        <end position="184"/>
    </location>
</feature>
<feature type="compositionally biased region" description="Basic and acidic residues" evidence="1">
    <location>
        <begin position="151"/>
        <end position="162"/>
    </location>
</feature>
<reference evidence="2 3" key="1">
    <citation type="submission" date="2015-10" db="EMBL/GenBank/DDBJ databases">
        <title>Full genome of DAOMC 229536 Phialocephala scopiformis, a fungal endophyte of spruce producing the potent anti-insectan compound rugulosin.</title>
        <authorList>
            <consortium name="DOE Joint Genome Institute"/>
            <person name="Walker A.K."/>
            <person name="Frasz S.L."/>
            <person name="Seifert K.A."/>
            <person name="Miller J.D."/>
            <person name="Mondo S.J."/>
            <person name="Labutti K."/>
            <person name="Lipzen A."/>
            <person name="Dockter R."/>
            <person name="Kennedy M."/>
            <person name="Grigoriev I.V."/>
            <person name="Spatafora J.W."/>
        </authorList>
    </citation>
    <scope>NUCLEOTIDE SEQUENCE [LARGE SCALE GENOMIC DNA]</scope>
    <source>
        <strain evidence="2 3">CBS 120377</strain>
    </source>
</reference>
<dbReference type="EMBL" id="KQ947405">
    <property type="protein sequence ID" value="KUJ23178.1"/>
    <property type="molecule type" value="Genomic_DNA"/>
</dbReference>
<sequence>MSTRNPGKTAQKRIHQQRDQSDDDEERQESEDEAPEQKKQKKQKKTTEPVTDDKVDLLVGTWDTAKQNSSKDIPVYAYLNDNQRVRFRYHKEDQYALEITIPTAPIYRSIQFKRSISDRMKPDGVKIIKDLLLAQNGSGSVVDPNEVHANEAETNEEEHLSEAEDEISTSELSANAEKQGEIKASSEHSLAILFESLKTVGDIVKKLVSDQNESIEALRLEIEGIKQGEN</sequence>
<dbReference type="GeneID" id="28822444"/>
<name>A0A194XSK5_MOLSC</name>
<feature type="region of interest" description="Disordered" evidence="1">
    <location>
        <begin position="1"/>
        <end position="54"/>
    </location>
</feature>
<dbReference type="Proteomes" id="UP000070700">
    <property type="component" value="Unassembled WGS sequence"/>
</dbReference>
<gene>
    <name evidence="2" type="ORF">LY89DRAFT_663642</name>
</gene>
<keyword evidence="3" id="KW-1185">Reference proteome</keyword>
<dbReference type="KEGG" id="psco:LY89DRAFT_663642"/>
<feature type="compositionally biased region" description="Acidic residues" evidence="1">
    <location>
        <begin position="21"/>
        <end position="34"/>
    </location>
</feature>
<dbReference type="AlphaFoldDB" id="A0A194XSK5"/>
<proteinExistence type="predicted"/>
<dbReference type="RefSeq" id="XP_018077533.1">
    <property type="nucleotide sequence ID" value="XM_018212718.1"/>
</dbReference>
<feature type="compositionally biased region" description="Basic and acidic residues" evidence="1">
    <location>
        <begin position="45"/>
        <end position="54"/>
    </location>
</feature>
<evidence type="ECO:0000313" key="2">
    <source>
        <dbReference type="EMBL" id="KUJ23178.1"/>
    </source>
</evidence>
<evidence type="ECO:0000313" key="3">
    <source>
        <dbReference type="Proteomes" id="UP000070700"/>
    </source>
</evidence>
<protein>
    <submittedName>
        <fullName evidence="2">Uncharacterized protein</fullName>
    </submittedName>
</protein>